<evidence type="ECO:0000313" key="3">
    <source>
        <dbReference type="Proteomes" id="UP000237246"/>
    </source>
</evidence>
<sequence>KAHVQAGVLPGAAGRSTGGRPSPAADSHSFSNTIAAGKRKGVDAEEERAELCPSRKQSPYPSRGGVPAPAAHPGPAPAPPVRLRSSKRRGKKML</sequence>
<feature type="region of interest" description="Disordered" evidence="1">
    <location>
        <begin position="1"/>
        <end position="94"/>
    </location>
</feature>
<proteinExistence type="predicted"/>
<protein>
    <submittedName>
        <fullName evidence="2">Uncharacterized protein</fullName>
    </submittedName>
</protein>
<dbReference type="AlphaFoldDB" id="A0A2P4S7V2"/>
<feature type="compositionally biased region" description="Pro residues" evidence="1">
    <location>
        <begin position="70"/>
        <end position="80"/>
    </location>
</feature>
<dbReference type="EMBL" id="PPHD01087450">
    <property type="protein sequence ID" value="POI20192.1"/>
    <property type="molecule type" value="Genomic_DNA"/>
</dbReference>
<reference evidence="2 3" key="1">
    <citation type="submission" date="2018-01" db="EMBL/GenBank/DDBJ databases">
        <title>Comparison of the Chinese Bamboo Partridge and Red Junglefowl genome sequences highlights the importance of demography in genome evolution.</title>
        <authorList>
            <person name="Tiley G.P."/>
            <person name="Kimball R.T."/>
            <person name="Braun E.L."/>
            <person name="Burleigh J.G."/>
        </authorList>
    </citation>
    <scope>NUCLEOTIDE SEQUENCE [LARGE SCALE GENOMIC DNA]</scope>
    <source>
        <strain evidence="2">RTK389</strain>
        <tissue evidence="2">Blood</tissue>
    </source>
</reference>
<keyword evidence="3" id="KW-1185">Reference proteome</keyword>
<dbReference type="OrthoDB" id="9122513at2759"/>
<name>A0A2P4S7V2_BAMTH</name>
<evidence type="ECO:0000256" key="1">
    <source>
        <dbReference type="SAM" id="MobiDB-lite"/>
    </source>
</evidence>
<feature type="non-terminal residue" evidence="2">
    <location>
        <position position="1"/>
    </location>
</feature>
<comment type="caution">
    <text evidence="2">The sequence shown here is derived from an EMBL/GenBank/DDBJ whole genome shotgun (WGS) entry which is preliminary data.</text>
</comment>
<feature type="compositionally biased region" description="Basic residues" evidence="1">
    <location>
        <begin position="84"/>
        <end position="94"/>
    </location>
</feature>
<dbReference type="Proteomes" id="UP000237246">
    <property type="component" value="Unassembled WGS sequence"/>
</dbReference>
<accession>A0A2P4S7V2</accession>
<evidence type="ECO:0000313" key="2">
    <source>
        <dbReference type="EMBL" id="POI20192.1"/>
    </source>
</evidence>
<gene>
    <name evidence="2" type="ORF">CIB84_016061</name>
</gene>
<organism evidence="2 3">
    <name type="scientific">Bambusicola thoracicus</name>
    <name type="common">Chinese bamboo-partridge</name>
    <name type="synonym">Perdix thoracica</name>
    <dbReference type="NCBI Taxonomy" id="9083"/>
    <lineage>
        <taxon>Eukaryota</taxon>
        <taxon>Metazoa</taxon>
        <taxon>Chordata</taxon>
        <taxon>Craniata</taxon>
        <taxon>Vertebrata</taxon>
        <taxon>Euteleostomi</taxon>
        <taxon>Archelosauria</taxon>
        <taxon>Archosauria</taxon>
        <taxon>Dinosauria</taxon>
        <taxon>Saurischia</taxon>
        <taxon>Theropoda</taxon>
        <taxon>Coelurosauria</taxon>
        <taxon>Aves</taxon>
        <taxon>Neognathae</taxon>
        <taxon>Galloanserae</taxon>
        <taxon>Galliformes</taxon>
        <taxon>Phasianidae</taxon>
        <taxon>Perdicinae</taxon>
        <taxon>Bambusicola</taxon>
    </lineage>
</organism>